<organism evidence="2 3">
    <name type="scientific">Streptomyces phaeoluteigriseus</name>
    <dbReference type="NCBI Taxonomy" id="114686"/>
    <lineage>
        <taxon>Bacteria</taxon>
        <taxon>Bacillati</taxon>
        <taxon>Actinomycetota</taxon>
        <taxon>Actinomycetes</taxon>
        <taxon>Kitasatosporales</taxon>
        <taxon>Streptomycetaceae</taxon>
        <taxon>Streptomyces</taxon>
        <taxon>Streptomyces aurantiacus group</taxon>
    </lineage>
</organism>
<sequence>MLDRYRPDGPYEFVRRPGYTWGPGGGTAAGAPRRVVLSVVPEESTAANLLLTGGLDIAAVAGPDRARLTGRGLFAADVPTVVGLSFFNERPGRPLSDPRVRRALVGVLRREGLANVAVGGRGKPAAHLTARTTVCHAESTVPRLTPRAARRLLSDAGWRAGADGRLRKDGRPLRLRVISSPASGSTLPAVAELMAVTWQALGVEVGLVSESLPALVRAMYQDANFDVVMGSSPGPPVPAQLIPFFSGPPPPAGLNFAHVDNPRYRLLVARALRRTDLAGCALWARAAQALLSDADALPVADGTRTLYGRGVGFAVADGGQVVPGSIRGCRDCGSGRLP</sequence>
<dbReference type="Proteomes" id="UP001056374">
    <property type="component" value="Chromosome"/>
</dbReference>
<feature type="domain" description="Solute-binding protein family 5" evidence="1">
    <location>
        <begin position="1"/>
        <end position="240"/>
    </location>
</feature>
<dbReference type="PANTHER" id="PTHR30290:SF65">
    <property type="entry name" value="MONOACYL PHOSPHATIDYLINOSITOL TETRAMANNOSIDE-BINDING PROTEIN LPQW-RELATED"/>
    <property type="match status" value="1"/>
</dbReference>
<dbReference type="SUPFAM" id="SSF53850">
    <property type="entry name" value="Periplasmic binding protein-like II"/>
    <property type="match status" value="1"/>
</dbReference>
<keyword evidence="3" id="KW-1185">Reference proteome</keyword>
<protein>
    <submittedName>
        <fullName evidence="2">ABC transporter substrate-binding protein</fullName>
    </submittedName>
</protein>
<dbReference type="Pfam" id="PF00496">
    <property type="entry name" value="SBP_bac_5"/>
    <property type="match status" value="1"/>
</dbReference>
<dbReference type="InterPro" id="IPR000914">
    <property type="entry name" value="SBP_5_dom"/>
</dbReference>
<accession>A0ABY4ZDJ3</accession>
<proteinExistence type="predicted"/>
<dbReference type="Gene3D" id="3.10.105.10">
    <property type="entry name" value="Dipeptide-binding Protein, Domain 3"/>
    <property type="match status" value="1"/>
</dbReference>
<dbReference type="Gene3D" id="3.40.190.10">
    <property type="entry name" value="Periplasmic binding protein-like II"/>
    <property type="match status" value="1"/>
</dbReference>
<evidence type="ECO:0000313" key="2">
    <source>
        <dbReference type="EMBL" id="USQ86899.1"/>
    </source>
</evidence>
<dbReference type="EMBL" id="CP099468">
    <property type="protein sequence ID" value="USQ86899.1"/>
    <property type="molecule type" value="Genomic_DNA"/>
</dbReference>
<gene>
    <name evidence="2" type="ORF">NFX46_26240</name>
</gene>
<name>A0ABY4ZDJ3_9ACTN</name>
<dbReference type="InterPro" id="IPR039424">
    <property type="entry name" value="SBP_5"/>
</dbReference>
<evidence type="ECO:0000259" key="1">
    <source>
        <dbReference type="Pfam" id="PF00496"/>
    </source>
</evidence>
<dbReference type="RefSeq" id="WP_252552653.1">
    <property type="nucleotide sequence ID" value="NZ_CP099468.1"/>
</dbReference>
<reference evidence="2" key="1">
    <citation type="submission" date="2022-06" db="EMBL/GenBank/DDBJ databases">
        <title>Complete genome sequence of soil microorganisms Streptomyces sp. Qhu-M197 isolated from Alpine meadows habitats on the Tibetan Plateau.</title>
        <authorList>
            <person name="Zhang B."/>
            <person name="Xiang X."/>
            <person name="Fan J."/>
        </authorList>
    </citation>
    <scope>NUCLEOTIDE SEQUENCE</scope>
    <source>
        <strain evidence="2">Qhu-M197</strain>
    </source>
</reference>
<dbReference type="PANTHER" id="PTHR30290">
    <property type="entry name" value="PERIPLASMIC BINDING COMPONENT OF ABC TRANSPORTER"/>
    <property type="match status" value="1"/>
</dbReference>
<evidence type="ECO:0000313" key="3">
    <source>
        <dbReference type="Proteomes" id="UP001056374"/>
    </source>
</evidence>